<comment type="caution">
    <text evidence="9">The sequence shown here is derived from an EMBL/GenBank/DDBJ whole genome shotgun (WGS) entry which is preliminary data.</text>
</comment>
<dbReference type="AlphaFoldDB" id="A0A1E7WP26"/>
<dbReference type="GO" id="GO:0008236">
    <property type="term" value="F:serine-type peptidase activity"/>
    <property type="evidence" value="ECO:0007669"/>
    <property type="project" value="UniProtKB-KW"/>
</dbReference>
<dbReference type="InterPro" id="IPR027461">
    <property type="entry name" value="Carboxypeptidase_A_C_sf"/>
</dbReference>
<keyword evidence="3" id="KW-0645">Protease</keyword>
<feature type="active site" description="Nucleophile" evidence="6">
    <location>
        <position position="105"/>
    </location>
</feature>
<dbReference type="RefSeq" id="WP_070248018.1">
    <property type="nucleotide sequence ID" value="NZ_LROM01000081.1"/>
</dbReference>
<dbReference type="GO" id="GO:0106415">
    <property type="term" value="F:muramoyltetrapeptide carboxypeptidase activity"/>
    <property type="evidence" value="ECO:0007669"/>
    <property type="project" value="UniProtKB-EC"/>
</dbReference>
<dbReference type="Gene3D" id="3.40.50.10740">
    <property type="entry name" value="Class I glutamine amidotransferase-like"/>
    <property type="match status" value="1"/>
</dbReference>
<keyword evidence="2 9" id="KW-0121">Carboxypeptidase</keyword>
<evidence type="ECO:0000256" key="2">
    <source>
        <dbReference type="ARBA" id="ARBA00022645"/>
    </source>
</evidence>
<dbReference type="PATRIC" id="fig|762836.4.peg.2297"/>
<dbReference type="Pfam" id="PF02016">
    <property type="entry name" value="Peptidase_S66"/>
    <property type="match status" value="1"/>
</dbReference>
<evidence type="ECO:0000313" key="10">
    <source>
        <dbReference type="Proteomes" id="UP000175989"/>
    </source>
</evidence>
<gene>
    <name evidence="9" type="primary">ldcA</name>
    <name evidence="9" type="ORF">DUPY_22190</name>
</gene>
<name>A0A1E7WP26_9BURK</name>
<evidence type="ECO:0000259" key="7">
    <source>
        <dbReference type="Pfam" id="PF02016"/>
    </source>
</evidence>
<evidence type="ECO:0000256" key="3">
    <source>
        <dbReference type="ARBA" id="ARBA00022670"/>
    </source>
</evidence>
<dbReference type="Pfam" id="PF17676">
    <property type="entry name" value="Peptidase_S66C"/>
    <property type="match status" value="1"/>
</dbReference>
<evidence type="ECO:0000259" key="8">
    <source>
        <dbReference type="Pfam" id="PF17676"/>
    </source>
</evidence>
<dbReference type="InterPro" id="IPR027478">
    <property type="entry name" value="LdcA_N"/>
</dbReference>
<proteinExistence type="inferred from homology"/>
<dbReference type="InterPro" id="IPR040921">
    <property type="entry name" value="Peptidase_S66C"/>
</dbReference>
<accession>A0A1E7WP26</accession>
<dbReference type="CDD" id="cd07025">
    <property type="entry name" value="Peptidase_S66"/>
    <property type="match status" value="1"/>
</dbReference>
<evidence type="ECO:0000256" key="4">
    <source>
        <dbReference type="ARBA" id="ARBA00022801"/>
    </source>
</evidence>
<feature type="active site" description="Charge relay system" evidence="6">
    <location>
        <position position="274"/>
    </location>
</feature>
<dbReference type="Gene3D" id="3.50.30.60">
    <property type="entry name" value="LD-carboxypeptidase A C-terminal domain-like"/>
    <property type="match status" value="1"/>
</dbReference>
<keyword evidence="5" id="KW-0720">Serine protease</keyword>
<dbReference type="GO" id="GO:0006508">
    <property type="term" value="P:proteolysis"/>
    <property type="evidence" value="ECO:0007669"/>
    <property type="project" value="UniProtKB-KW"/>
</dbReference>
<reference evidence="10" key="1">
    <citation type="journal article" date="2016" name="Front. Microbiol.">
        <title>Molecular Keys to the Janthinobacterium and Duganella spp. Interaction with the Plant Pathogen Fusarium graminearum.</title>
        <authorList>
            <person name="Haack F.S."/>
            <person name="Poehlein A."/>
            <person name="Kroger C."/>
            <person name="Voigt C.A."/>
            <person name="Piepenbring M."/>
            <person name="Bode H.B."/>
            <person name="Daniel R."/>
            <person name="Schafer W."/>
            <person name="Streit W.R."/>
        </authorList>
    </citation>
    <scope>NUCLEOTIDE SEQUENCE [LARGE SCALE GENOMIC DNA]</scope>
    <source>
        <strain evidence="10">T54</strain>
    </source>
</reference>
<dbReference type="SUPFAM" id="SSF141986">
    <property type="entry name" value="LD-carboxypeptidase A C-terminal domain-like"/>
    <property type="match status" value="1"/>
</dbReference>
<evidence type="ECO:0000256" key="6">
    <source>
        <dbReference type="PIRSR" id="PIRSR028757-1"/>
    </source>
</evidence>
<dbReference type="PANTHER" id="PTHR30237">
    <property type="entry name" value="MURAMOYLTETRAPEPTIDE CARBOXYPEPTIDASE"/>
    <property type="match status" value="1"/>
</dbReference>
<dbReference type="EMBL" id="LROM01000081">
    <property type="protein sequence ID" value="OFA00935.1"/>
    <property type="molecule type" value="Genomic_DNA"/>
</dbReference>
<feature type="domain" description="LD-carboxypeptidase C-terminal" evidence="8">
    <location>
        <begin position="174"/>
        <end position="289"/>
    </location>
</feature>
<dbReference type="InterPro" id="IPR040449">
    <property type="entry name" value="Peptidase_S66_N"/>
</dbReference>
<dbReference type="EC" id="3.4.17.13" evidence="9"/>
<sequence>MKQSPTGIAIVAPGGFAPDLDALNAGIARLEQQGFIVHNYYDHDARHQRFGGTDAARVAQLHAAAADPAVQVVMALRGSYGMTRLLPHIDYQLLADSGKLFVGYSDFTAFQMALMQATGRISFAGPLFCADFTPAELDDYTIGQFFDCLRGPQHQVLGAVADGGPDNPELEVAGPLWGGNLAMLVSLLGTPYFPTIADGILYLEDVGEHPYRVERMLLQLLYAGVLDRQRAVVFGEFTGYKLGNFENGYDFAAMLAYLRATLPLPVLTGLPLGHVRRHATLPFGGMARLASTARAFTLTIDGYPTL</sequence>
<evidence type="ECO:0000256" key="1">
    <source>
        <dbReference type="ARBA" id="ARBA00010233"/>
    </source>
</evidence>
<comment type="similarity">
    <text evidence="1">Belongs to the peptidase S66 family.</text>
</comment>
<protein>
    <submittedName>
        <fullName evidence="9">Murein tetrapeptide carboxypeptidase</fullName>
        <ecNumber evidence="9">3.4.17.13</ecNumber>
    </submittedName>
</protein>
<dbReference type="PANTHER" id="PTHR30237:SF2">
    <property type="entry name" value="MUREIN TETRAPEPTIDE CARBOXYPEPTIDASE"/>
    <property type="match status" value="1"/>
</dbReference>
<dbReference type="OrthoDB" id="9807329at2"/>
<dbReference type="Proteomes" id="UP000175989">
    <property type="component" value="Unassembled WGS sequence"/>
</dbReference>
<dbReference type="InterPro" id="IPR029062">
    <property type="entry name" value="Class_I_gatase-like"/>
</dbReference>
<evidence type="ECO:0000256" key="5">
    <source>
        <dbReference type="ARBA" id="ARBA00022825"/>
    </source>
</evidence>
<dbReference type="PIRSF" id="PIRSF028757">
    <property type="entry name" value="LD-carboxypeptidase"/>
    <property type="match status" value="1"/>
</dbReference>
<organism evidence="9 10">
    <name type="scientific">Duganella phyllosphaerae</name>
    <dbReference type="NCBI Taxonomy" id="762836"/>
    <lineage>
        <taxon>Bacteria</taxon>
        <taxon>Pseudomonadati</taxon>
        <taxon>Pseudomonadota</taxon>
        <taxon>Betaproteobacteria</taxon>
        <taxon>Burkholderiales</taxon>
        <taxon>Oxalobacteraceae</taxon>
        <taxon>Telluria group</taxon>
        <taxon>Duganella</taxon>
    </lineage>
</organism>
<keyword evidence="10" id="KW-1185">Reference proteome</keyword>
<feature type="domain" description="LD-carboxypeptidase N-terminal" evidence="7">
    <location>
        <begin position="8"/>
        <end position="125"/>
    </location>
</feature>
<feature type="active site" description="Charge relay system" evidence="6">
    <location>
        <position position="204"/>
    </location>
</feature>
<dbReference type="InterPro" id="IPR003507">
    <property type="entry name" value="S66_fam"/>
</dbReference>
<evidence type="ECO:0000313" key="9">
    <source>
        <dbReference type="EMBL" id="OFA00935.1"/>
    </source>
</evidence>
<keyword evidence="4 9" id="KW-0378">Hydrolase</keyword>
<dbReference type="SUPFAM" id="SSF52317">
    <property type="entry name" value="Class I glutamine amidotransferase-like"/>
    <property type="match status" value="1"/>
</dbReference>